<feature type="compositionally biased region" description="Basic and acidic residues" evidence="1">
    <location>
        <begin position="1"/>
        <end position="16"/>
    </location>
</feature>
<reference evidence="4" key="1">
    <citation type="journal article" date="2021" name="Mol. Plant Pathol.">
        <title>A 20-kb lineage-specific genomic region tames virulence in pathogenic amphidiploid Verticillium longisporum.</title>
        <authorList>
            <person name="Harting R."/>
            <person name="Starke J."/>
            <person name="Kusch H."/>
            <person name="Poggeler S."/>
            <person name="Maurus I."/>
            <person name="Schluter R."/>
            <person name="Landesfeind M."/>
            <person name="Bulla I."/>
            <person name="Nowrousian M."/>
            <person name="de Jonge R."/>
            <person name="Stahlhut G."/>
            <person name="Hoff K.J."/>
            <person name="Asshauer K.P."/>
            <person name="Thurmer A."/>
            <person name="Stanke M."/>
            <person name="Daniel R."/>
            <person name="Morgenstern B."/>
            <person name="Thomma B.P.H.J."/>
            <person name="Kronstad J.W."/>
            <person name="Braus-Stromeyer S.A."/>
            <person name="Braus G.H."/>
        </authorList>
    </citation>
    <scope>NUCLEOTIDE SEQUENCE</scope>
    <source>
        <strain evidence="4">Vl32</strain>
    </source>
</reference>
<feature type="transmembrane region" description="Helical" evidence="2">
    <location>
        <begin position="327"/>
        <end position="349"/>
    </location>
</feature>
<feature type="transmembrane region" description="Helical" evidence="2">
    <location>
        <begin position="369"/>
        <end position="385"/>
    </location>
</feature>
<dbReference type="PANTHER" id="PTHR31331">
    <property type="entry name" value="LCCL DOMAIN PROTEIN (AFU_ORTHOLOGUE AFUA_5G08630)"/>
    <property type="match status" value="1"/>
</dbReference>
<dbReference type="OrthoDB" id="441660at2759"/>
<feature type="transmembrane region" description="Helical" evidence="2">
    <location>
        <begin position="405"/>
        <end position="426"/>
    </location>
</feature>
<dbReference type="Pfam" id="PF03815">
    <property type="entry name" value="LCCL"/>
    <property type="match status" value="1"/>
</dbReference>
<evidence type="ECO:0000259" key="3">
    <source>
        <dbReference type="PROSITE" id="PS50820"/>
    </source>
</evidence>
<evidence type="ECO:0000256" key="1">
    <source>
        <dbReference type="SAM" id="MobiDB-lite"/>
    </source>
</evidence>
<feature type="transmembrane region" description="Helical" evidence="2">
    <location>
        <begin position="438"/>
        <end position="460"/>
    </location>
</feature>
<keyword evidence="2" id="KW-1133">Transmembrane helix</keyword>
<keyword evidence="2" id="KW-0472">Membrane</keyword>
<dbReference type="PROSITE" id="PS50820">
    <property type="entry name" value="LCCL"/>
    <property type="match status" value="1"/>
</dbReference>
<proteinExistence type="predicted"/>
<evidence type="ECO:0000256" key="2">
    <source>
        <dbReference type="SAM" id="Phobius"/>
    </source>
</evidence>
<accession>A0A8I2ZE16</accession>
<feature type="domain" description="LCCL" evidence="3">
    <location>
        <begin position="203"/>
        <end position="255"/>
    </location>
</feature>
<keyword evidence="2" id="KW-0812">Transmembrane</keyword>
<dbReference type="AlphaFoldDB" id="A0A8I2ZE16"/>
<gene>
    <name evidence="4" type="ORF">HYQ45_018962</name>
</gene>
<feature type="region of interest" description="Disordered" evidence="1">
    <location>
        <begin position="1"/>
        <end position="60"/>
    </location>
</feature>
<protein>
    <recommendedName>
        <fullName evidence="3">LCCL domain-containing protein</fullName>
    </recommendedName>
</protein>
<evidence type="ECO:0000313" key="5">
    <source>
        <dbReference type="Proteomes" id="UP000689129"/>
    </source>
</evidence>
<comment type="caution">
    <text evidence="4">The sequence shown here is derived from an EMBL/GenBank/DDBJ whole genome shotgun (WGS) entry which is preliminary data.</text>
</comment>
<dbReference type="PANTHER" id="PTHR31331:SF8">
    <property type="entry name" value="LCCL DOMAIN PROTEIN (AFU_ORTHOLOGUE AFUA_5G02970)"/>
    <property type="match status" value="1"/>
</dbReference>
<dbReference type="Proteomes" id="UP000689129">
    <property type="component" value="Unassembled WGS sequence"/>
</dbReference>
<dbReference type="InterPro" id="IPR004043">
    <property type="entry name" value="LCCL"/>
</dbReference>
<feature type="region of interest" description="Disordered" evidence="1">
    <location>
        <begin position="663"/>
        <end position="716"/>
    </location>
</feature>
<dbReference type="SMART" id="SM00603">
    <property type="entry name" value="LCCL"/>
    <property type="match status" value="1"/>
</dbReference>
<organism evidence="4 5">
    <name type="scientific">Verticillium longisporum</name>
    <name type="common">Verticillium dahliae var. longisporum</name>
    <dbReference type="NCBI Taxonomy" id="100787"/>
    <lineage>
        <taxon>Eukaryota</taxon>
        <taxon>Fungi</taxon>
        <taxon>Dikarya</taxon>
        <taxon>Ascomycota</taxon>
        <taxon>Pezizomycotina</taxon>
        <taxon>Sordariomycetes</taxon>
        <taxon>Hypocreomycetidae</taxon>
        <taxon>Glomerellales</taxon>
        <taxon>Plectosphaerellaceae</taxon>
        <taxon>Verticillium</taxon>
    </lineage>
</organism>
<dbReference type="EMBL" id="JAEMWZ010000261">
    <property type="protein sequence ID" value="KAG7128930.1"/>
    <property type="molecule type" value="Genomic_DNA"/>
</dbReference>
<feature type="transmembrane region" description="Helical" evidence="2">
    <location>
        <begin position="282"/>
        <end position="315"/>
    </location>
</feature>
<evidence type="ECO:0000313" key="4">
    <source>
        <dbReference type="EMBL" id="KAG7128930.1"/>
    </source>
</evidence>
<sequence>MERQEATERHAAERGDATATAADHPDAPIPDSTTTAQQRRELEVEDDSSTSTPRFLQDDRNGKRWKRVPYPVYRLWKATATWAQGPQNPRDWKIKPVFPRIQEFPLLLVEKYLPKRKQRLARAETLATEIEGWGTPSEIGCGATYWGAGNRCGINGVDCRPFNGSGFPFRCSANCRSVHVLNPRAVGDQEIVYQPFVIGGPNGTNDAFYRGDSFICEAAIHAGVISNERGGCGVVKVVGRRQDYVSSSHHGIKSVGFDSYFPLSFVFEQDIECKSRDMRWDLLAVSVVYTSVMSLFTASSALFFFANFVGIFWHVGIASDPPGHSSIAGLVSNILGKFLPAMFCAYVMYDKMGGRRLLRGLTAQVEKTVLWLGACWVGALTNYTLDFIPISRLTGHDLQQQPGAKAALAIIVIVLFVIVVKQIWFFRQEGRLLKYLKLYALFVGGIVICLLLPGLNLRIHHYILALLLLPGTSMQTRPSLLYQGLLVGLFINGIARWGFDPLLQTGASLQGDAQHGSPLPVIRAPEINLGEALWTANFTWATPPAPRFDGISVLVNDVERFRTYFDDGEGSETTFSWERKPELRHNEYFRFAYMEGTQTWDYTKAGKWNTEGEWTEMKAGPSKVRAQELEESEVIKHKRIDIFYLSSNKTARMRPHALGINVQMSQNPPNITAPDSAPNDDRQPSLRFPGHHPQDLDVLRRPSRPSRRQDGIEATGSNTSYGLLDLDLLFIQTDALQSSNKLVKSPMKCAHQASCRLHQF</sequence>
<dbReference type="InterPro" id="IPR051957">
    <property type="entry name" value="CRISP-LCCL_domain"/>
</dbReference>
<name>A0A8I2ZE16_VERLO</name>